<evidence type="ECO:0000256" key="5">
    <source>
        <dbReference type="ARBA" id="ARBA00038268"/>
    </source>
</evidence>
<proteinExistence type="inferred from homology"/>
<dbReference type="EMBL" id="UZAM01016810">
    <property type="protein sequence ID" value="VDP44872.1"/>
    <property type="molecule type" value="Genomic_DNA"/>
</dbReference>
<accession>A0A183J832</accession>
<dbReference type="GO" id="GO:0005783">
    <property type="term" value="C:endoplasmic reticulum"/>
    <property type="evidence" value="ECO:0007669"/>
    <property type="project" value="TreeGrafter"/>
</dbReference>
<protein>
    <submittedName>
        <fullName evidence="9">Acyl_transf_3 domain-containing protein</fullName>
    </submittedName>
</protein>
<reference evidence="7 8" key="2">
    <citation type="submission" date="2018-11" db="EMBL/GenBank/DDBJ databases">
        <authorList>
            <consortium name="Pathogen Informatics"/>
        </authorList>
    </citation>
    <scope>NUCLEOTIDE SEQUENCE [LARGE SCALE GENOMIC DNA]</scope>
</reference>
<feature type="transmembrane region" description="Helical" evidence="6">
    <location>
        <begin position="433"/>
        <end position="452"/>
    </location>
</feature>
<evidence type="ECO:0000313" key="7">
    <source>
        <dbReference type="EMBL" id="VDP44872.1"/>
    </source>
</evidence>
<dbReference type="PANTHER" id="PTHR13285">
    <property type="entry name" value="ACYLTRANSFERASE"/>
    <property type="match status" value="1"/>
</dbReference>
<sequence length="512" mass="60049">MSKSHRTNFDFPSLPSRELCLYIIVVVVCVIYSYHQTYIYSSTYDWKHGNQKFVIDHLWFFGEKIKDSSDVRWMQWKILMAKMIPYLIIHSLLFNLGQLVLPDTAWSALMLAYWMTATVLTFGSTITVQVIVIGILLYAIASLTRKKWPVWMAVAGILLITAGDIFALELYSDWFTQLALVLYKLIQYITFCVDTIDSKTIDKKSFLRGLYDMFFYAFYFPYQISLIVPFHQFRDSFDSRNVRKTQTAEICILGMRLLFWYTIIETAFHFFYFSAMVTDLKQLEKLPTSILCCMGSIVAQFFHMEYMLIFGLPGLFARLDKLEPPALPICISRCMSYKQTWRSFDRGMYKFFKCYVVLPFCQPSFSAGRRLVSLIMCCLFALTRHRFQRNCIAWMMLNVVGMIVEHILDSLFANVVVQQWRRNLVTGRTVRRLRAILSLIPFIFKVYAHFYFLTSFEAGNIFFQKLFLFETLHFKPLAIVLLICGYCFSNVVIELERRNYSKGIVPQKSAVK</sequence>
<dbReference type="InterPro" id="IPR004299">
    <property type="entry name" value="MBOAT_fam"/>
</dbReference>
<dbReference type="InterPro" id="IPR051085">
    <property type="entry name" value="MB_O-acyltransferase"/>
</dbReference>
<organism evidence="9">
    <name type="scientific">Soboliphyme baturini</name>
    <dbReference type="NCBI Taxonomy" id="241478"/>
    <lineage>
        <taxon>Eukaryota</taxon>
        <taxon>Metazoa</taxon>
        <taxon>Ecdysozoa</taxon>
        <taxon>Nematoda</taxon>
        <taxon>Enoplea</taxon>
        <taxon>Dorylaimia</taxon>
        <taxon>Dioctophymatida</taxon>
        <taxon>Dioctophymatoidea</taxon>
        <taxon>Soboliphymatidae</taxon>
        <taxon>Soboliphyme</taxon>
    </lineage>
</organism>
<keyword evidence="8" id="KW-1185">Reference proteome</keyword>
<feature type="transmembrane region" description="Helical" evidence="6">
    <location>
        <begin position="113"/>
        <end position="141"/>
    </location>
</feature>
<dbReference type="AlphaFoldDB" id="A0A183J832"/>
<keyword evidence="4 6" id="KW-0472">Membrane</keyword>
<evidence type="ECO:0000256" key="2">
    <source>
        <dbReference type="ARBA" id="ARBA00022692"/>
    </source>
</evidence>
<evidence type="ECO:0000256" key="3">
    <source>
        <dbReference type="ARBA" id="ARBA00022989"/>
    </source>
</evidence>
<feature type="transmembrane region" description="Helical" evidence="6">
    <location>
        <begin position="174"/>
        <end position="193"/>
    </location>
</feature>
<feature type="transmembrane region" description="Helical" evidence="6">
    <location>
        <begin position="472"/>
        <end position="493"/>
    </location>
</feature>
<feature type="transmembrane region" description="Helical" evidence="6">
    <location>
        <begin position="392"/>
        <end position="412"/>
    </location>
</feature>
<keyword evidence="3 6" id="KW-1133">Transmembrane helix</keyword>
<evidence type="ECO:0000256" key="6">
    <source>
        <dbReference type="SAM" id="Phobius"/>
    </source>
</evidence>
<gene>
    <name evidence="7" type="ORF">SBAD_LOCUS12030</name>
</gene>
<dbReference type="Pfam" id="PF03062">
    <property type="entry name" value="MBOAT"/>
    <property type="match status" value="1"/>
</dbReference>
<comment type="similarity">
    <text evidence="5">Belongs to the membrane-bound acyltransferase family. HHAT subfamily.</text>
</comment>
<dbReference type="WBParaSite" id="SBAD_0001243001-mRNA-1">
    <property type="protein sequence ID" value="SBAD_0001243001-mRNA-1"/>
    <property type="gene ID" value="SBAD_0001243001"/>
</dbReference>
<dbReference type="GO" id="GO:0016409">
    <property type="term" value="F:palmitoyltransferase activity"/>
    <property type="evidence" value="ECO:0007669"/>
    <property type="project" value="TreeGrafter"/>
</dbReference>
<comment type="subcellular location">
    <subcellularLocation>
        <location evidence="1">Membrane</location>
        <topology evidence="1">Multi-pass membrane protein</topology>
    </subcellularLocation>
</comment>
<feature type="transmembrane region" description="Helical" evidence="6">
    <location>
        <begin position="290"/>
        <end position="312"/>
    </location>
</feature>
<dbReference type="Proteomes" id="UP000270296">
    <property type="component" value="Unassembled WGS sequence"/>
</dbReference>
<evidence type="ECO:0000256" key="4">
    <source>
        <dbReference type="ARBA" id="ARBA00023136"/>
    </source>
</evidence>
<feature type="transmembrane region" description="Helical" evidence="6">
    <location>
        <begin position="214"/>
        <end position="233"/>
    </location>
</feature>
<evidence type="ECO:0000313" key="9">
    <source>
        <dbReference type="WBParaSite" id="SBAD_0001243001-mRNA-1"/>
    </source>
</evidence>
<dbReference type="GO" id="GO:0016020">
    <property type="term" value="C:membrane"/>
    <property type="evidence" value="ECO:0007669"/>
    <property type="project" value="UniProtKB-SubCell"/>
</dbReference>
<feature type="transmembrane region" description="Helical" evidence="6">
    <location>
        <begin position="83"/>
        <end position="101"/>
    </location>
</feature>
<dbReference type="OrthoDB" id="420606at2759"/>
<evidence type="ECO:0000256" key="1">
    <source>
        <dbReference type="ARBA" id="ARBA00004141"/>
    </source>
</evidence>
<dbReference type="PANTHER" id="PTHR13285:SF18">
    <property type="entry name" value="PROTEIN-CYSTEINE N-PALMITOYLTRANSFERASE RASP"/>
    <property type="match status" value="1"/>
</dbReference>
<keyword evidence="2 6" id="KW-0812">Transmembrane</keyword>
<feature type="transmembrane region" description="Helical" evidence="6">
    <location>
        <begin position="258"/>
        <end position="278"/>
    </location>
</feature>
<feature type="transmembrane region" description="Helical" evidence="6">
    <location>
        <begin position="148"/>
        <end position="168"/>
    </location>
</feature>
<evidence type="ECO:0000313" key="8">
    <source>
        <dbReference type="Proteomes" id="UP000270296"/>
    </source>
</evidence>
<reference evidence="9" key="1">
    <citation type="submission" date="2016-06" db="UniProtKB">
        <authorList>
            <consortium name="WormBaseParasite"/>
        </authorList>
    </citation>
    <scope>IDENTIFICATION</scope>
</reference>
<name>A0A183J832_9BILA</name>
<feature type="transmembrane region" description="Helical" evidence="6">
    <location>
        <begin position="20"/>
        <end position="40"/>
    </location>
</feature>